<evidence type="ECO:0000313" key="3">
    <source>
        <dbReference type="Proteomes" id="UP000319731"/>
    </source>
</evidence>
<dbReference type="PANTHER" id="PTHR45348:SF2">
    <property type="entry name" value="ZINC-TYPE ALCOHOL DEHYDROGENASE-LIKE PROTEIN C2E1P3.01"/>
    <property type="match status" value="1"/>
</dbReference>
<dbReference type="InterPro" id="IPR011032">
    <property type="entry name" value="GroES-like_sf"/>
</dbReference>
<proteinExistence type="predicted"/>
<dbReference type="SMART" id="SM00829">
    <property type="entry name" value="PKS_ER"/>
    <property type="match status" value="1"/>
</dbReference>
<dbReference type="GeneID" id="42004602"/>
<dbReference type="OrthoDB" id="9992527at2759"/>
<sequence>MSTMKAAMITGEGISNIVVAEIERPVPRQGEILVRIHAASLVALEVHQPTILQNPADWKLAKSDAYKGRYPVQTGCDLAGVVVAVGPNCSKLQLGDSVAGFTRLTTRRGRGGYSEYAIMDELYTMKMPAYMPFTEATSFGVGYLTSVLAINHHMRIPLPPAKVKDADFVLVWGASSSCGLFAVQILKLAGMRVIGTASPRNHDYVKSLGAEFVVDSNSPSVLTEIKRITGDSPLKWAVDCIGSETALATLTPGIPTQLATISGAPAMLPSPSITHHPVYLGDYIHVPAKKAFLENFVQNVANPLLFAGKEPIIIGNRALILGGLDQVATAFKMSSEGRVSGQKLVVIPGLTRPESVVAKM</sequence>
<dbReference type="InterPro" id="IPR020843">
    <property type="entry name" value="ER"/>
</dbReference>
<dbReference type="Gene3D" id="3.90.180.10">
    <property type="entry name" value="Medium-chain alcohol dehydrogenases, catalytic domain"/>
    <property type="match status" value="1"/>
</dbReference>
<dbReference type="Gene3D" id="3.40.50.720">
    <property type="entry name" value="NAD(P)-binding Rossmann-like Domain"/>
    <property type="match status" value="1"/>
</dbReference>
<dbReference type="CDD" id="cd08249">
    <property type="entry name" value="enoyl_reductase_like"/>
    <property type="match status" value="1"/>
</dbReference>
<dbReference type="RefSeq" id="XP_031024746.1">
    <property type="nucleotide sequence ID" value="XM_031169305.1"/>
</dbReference>
<dbReference type="InterPro" id="IPR036291">
    <property type="entry name" value="NAD(P)-bd_dom_sf"/>
</dbReference>
<dbReference type="EMBL" id="QEAO01000017">
    <property type="protein sequence ID" value="TPX33862.1"/>
    <property type="molecule type" value="Genomic_DNA"/>
</dbReference>
<dbReference type="InterPro" id="IPR013149">
    <property type="entry name" value="ADH-like_C"/>
</dbReference>
<evidence type="ECO:0000313" key="2">
    <source>
        <dbReference type="EMBL" id="TPX33862.1"/>
    </source>
</evidence>
<dbReference type="Proteomes" id="UP000319731">
    <property type="component" value="Unassembled WGS sequence"/>
</dbReference>
<feature type="domain" description="Enoyl reductase (ER)" evidence="1">
    <location>
        <begin position="13"/>
        <end position="346"/>
    </location>
</feature>
<comment type="caution">
    <text evidence="2">The sequence shown here is derived from an EMBL/GenBank/DDBJ whole genome shotgun (WGS) entry which is preliminary data.</text>
</comment>
<name>A0A507C2B6_9FUNG</name>
<dbReference type="PANTHER" id="PTHR45348">
    <property type="entry name" value="HYPOTHETICAL OXIDOREDUCTASE (EUROFUNG)"/>
    <property type="match status" value="1"/>
</dbReference>
<dbReference type="Pfam" id="PF08240">
    <property type="entry name" value="ADH_N"/>
    <property type="match status" value="1"/>
</dbReference>
<protein>
    <recommendedName>
        <fullName evidence="1">Enoyl reductase (ER) domain-containing protein</fullName>
    </recommendedName>
</protein>
<dbReference type="Pfam" id="PF00107">
    <property type="entry name" value="ADH_zinc_N"/>
    <property type="match status" value="1"/>
</dbReference>
<dbReference type="SUPFAM" id="SSF51735">
    <property type="entry name" value="NAD(P)-binding Rossmann-fold domains"/>
    <property type="match status" value="1"/>
</dbReference>
<keyword evidence="3" id="KW-1185">Reference proteome</keyword>
<organism evidence="2 3">
    <name type="scientific">Synchytrium microbalum</name>
    <dbReference type="NCBI Taxonomy" id="1806994"/>
    <lineage>
        <taxon>Eukaryota</taxon>
        <taxon>Fungi</taxon>
        <taxon>Fungi incertae sedis</taxon>
        <taxon>Chytridiomycota</taxon>
        <taxon>Chytridiomycota incertae sedis</taxon>
        <taxon>Chytridiomycetes</taxon>
        <taxon>Synchytriales</taxon>
        <taxon>Synchytriaceae</taxon>
        <taxon>Synchytrium</taxon>
    </lineage>
</organism>
<dbReference type="GO" id="GO:0016651">
    <property type="term" value="F:oxidoreductase activity, acting on NAD(P)H"/>
    <property type="evidence" value="ECO:0007669"/>
    <property type="project" value="InterPro"/>
</dbReference>
<dbReference type="AlphaFoldDB" id="A0A507C2B6"/>
<evidence type="ECO:0000259" key="1">
    <source>
        <dbReference type="SMART" id="SM00829"/>
    </source>
</evidence>
<dbReference type="InterPro" id="IPR047122">
    <property type="entry name" value="Trans-enoyl_RdTase-like"/>
</dbReference>
<reference evidence="2 3" key="1">
    <citation type="journal article" date="2019" name="Sci. Rep.">
        <title>Comparative genomics of chytrid fungi reveal insights into the obligate biotrophic and pathogenic lifestyle of Synchytrium endobioticum.</title>
        <authorList>
            <person name="van de Vossenberg B.T.L.H."/>
            <person name="Warris S."/>
            <person name="Nguyen H.D.T."/>
            <person name="van Gent-Pelzer M.P.E."/>
            <person name="Joly D.L."/>
            <person name="van de Geest H.C."/>
            <person name="Bonants P.J.M."/>
            <person name="Smith D.S."/>
            <person name="Levesque C.A."/>
            <person name="van der Lee T.A.J."/>
        </authorList>
    </citation>
    <scope>NUCLEOTIDE SEQUENCE [LARGE SCALE GENOMIC DNA]</scope>
    <source>
        <strain evidence="2 3">JEL517</strain>
    </source>
</reference>
<accession>A0A507C2B6</accession>
<dbReference type="SUPFAM" id="SSF50129">
    <property type="entry name" value="GroES-like"/>
    <property type="match status" value="1"/>
</dbReference>
<dbReference type="STRING" id="1806994.A0A507C2B6"/>
<dbReference type="InterPro" id="IPR013154">
    <property type="entry name" value="ADH-like_N"/>
</dbReference>
<gene>
    <name evidence="2" type="ORF">SmJEL517_g03377</name>
</gene>